<gene>
    <name evidence="1" type="ORF">KHY35_08270</name>
</gene>
<sequence>MNELTKTVNVPLWELKEICNTLRMVSNALDSPKRETCLDRNVMRSWNYVVDMIKGHTPSETEYIDYYTKVGQIPNIGEPKCNCLNPFCPTCGNEVYE</sequence>
<name>A0A943HRA3_BACT4</name>
<proteinExistence type="predicted"/>
<comment type="caution">
    <text evidence="1">The sequence shown here is derived from an EMBL/GenBank/DDBJ whole genome shotgun (WGS) entry which is preliminary data.</text>
</comment>
<evidence type="ECO:0000313" key="1">
    <source>
        <dbReference type="EMBL" id="MBS5410697.1"/>
    </source>
</evidence>
<dbReference type="AlphaFoldDB" id="A0A943HRA3"/>
<reference evidence="1" key="1">
    <citation type="submission" date="2021-02" db="EMBL/GenBank/DDBJ databases">
        <title>Infant gut strain persistence is associated with maternal origin, phylogeny, and functional potential including surface adhesion and iron acquisition.</title>
        <authorList>
            <person name="Lou Y.C."/>
        </authorList>
    </citation>
    <scope>NUCLEOTIDE SEQUENCE</scope>
    <source>
        <strain evidence="1">L3_082_243G1_dasL3_082_243G1_maxbin2.maxbin.015s ta_sub</strain>
    </source>
</reference>
<dbReference type="EMBL" id="JAGZEE010000010">
    <property type="protein sequence ID" value="MBS5410697.1"/>
    <property type="molecule type" value="Genomic_DNA"/>
</dbReference>
<dbReference type="Proteomes" id="UP000782901">
    <property type="component" value="Unassembled WGS sequence"/>
</dbReference>
<accession>A0A943HRA3</accession>
<organism evidence="1 2">
    <name type="scientific">Bacteroides thetaiotaomicron</name>
    <dbReference type="NCBI Taxonomy" id="818"/>
    <lineage>
        <taxon>Bacteria</taxon>
        <taxon>Pseudomonadati</taxon>
        <taxon>Bacteroidota</taxon>
        <taxon>Bacteroidia</taxon>
        <taxon>Bacteroidales</taxon>
        <taxon>Bacteroidaceae</taxon>
        <taxon>Bacteroides</taxon>
    </lineage>
</organism>
<evidence type="ECO:0000313" key="2">
    <source>
        <dbReference type="Proteomes" id="UP000782901"/>
    </source>
</evidence>
<protein>
    <submittedName>
        <fullName evidence="1">Uncharacterized protein</fullName>
    </submittedName>
</protein>